<dbReference type="Gene3D" id="3.20.120.10">
    <property type="entry name" value="Hydrophobin"/>
    <property type="match status" value="1"/>
</dbReference>
<comment type="similarity">
    <text evidence="1">Belongs to the cerato-ulmin hydrophobin family.</text>
</comment>
<gene>
    <name evidence="5" type="ORF">N7452_003114</name>
</gene>
<dbReference type="GO" id="GO:0005576">
    <property type="term" value="C:extracellular region"/>
    <property type="evidence" value="ECO:0007669"/>
    <property type="project" value="InterPro"/>
</dbReference>
<dbReference type="EMBL" id="JAPZBQ010000002">
    <property type="protein sequence ID" value="KAJ5345110.1"/>
    <property type="molecule type" value="Genomic_DNA"/>
</dbReference>
<evidence type="ECO:0000313" key="6">
    <source>
        <dbReference type="Proteomes" id="UP001147695"/>
    </source>
</evidence>
<name>A0A9W9QSW7_PENBR</name>
<dbReference type="PANTHER" id="PTHR42341:SF1">
    <property type="entry name" value="HYDROPHOBIN"/>
    <property type="match status" value="1"/>
</dbReference>
<protein>
    <recommendedName>
        <fullName evidence="7">Hydrophobin</fullName>
    </recommendedName>
</protein>
<feature type="compositionally biased region" description="Gly residues" evidence="3">
    <location>
        <begin position="126"/>
        <end position="140"/>
    </location>
</feature>
<feature type="compositionally biased region" description="Low complexity" evidence="3">
    <location>
        <begin position="111"/>
        <end position="125"/>
    </location>
</feature>
<dbReference type="InterPro" id="IPR036686">
    <property type="entry name" value="Class_II_Hydrophobin_sf"/>
</dbReference>
<dbReference type="InterPro" id="IPR010636">
    <property type="entry name" value="Class_II_hydrophobin"/>
</dbReference>
<dbReference type="PANTHER" id="PTHR42341">
    <property type="entry name" value="HYDROPHOBIN"/>
    <property type="match status" value="1"/>
</dbReference>
<evidence type="ECO:0000256" key="2">
    <source>
        <dbReference type="ARBA" id="ARBA00023157"/>
    </source>
</evidence>
<dbReference type="Proteomes" id="UP001147695">
    <property type="component" value="Unassembled WGS sequence"/>
</dbReference>
<evidence type="ECO:0000256" key="3">
    <source>
        <dbReference type="SAM" id="MobiDB-lite"/>
    </source>
</evidence>
<feature type="chain" id="PRO_5040769921" description="Hydrophobin" evidence="4">
    <location>
        <begin position="19"/>
        <end position="147"/>
    </location>
</feature>
<evidence type="ECO:0000313" key="5">
    <source>
        <dbReference type="EMBL" id="KAJ5345110.1"/>
    </source>
</evidence>
<evidence type="ECO:0000256" key="4">
    <source>
        <dbReference type="SAM" id="SignalP"/>
    </source>
</evidence>
<dbReference type="CDD" id="cd23508">
    <property type="entry name" value="hydrophobin_II"/>
    <property type="match status" value="1"/>
</dbReference>
<evidence type="ECO:0008006" key="7">
    <source>
        <dbReference type="Google" id="ProtNLM"/>
    </source>
</evidence>
<organism evidence="5 6">
    <name type="scientific">Penicillium brevicompactum</name>
    <dbReference type="NCBI Taxonomy" id="5074"/>
    <lineage>
        <taxon>Eukaryota</taxon>
        <taxon>Fungi</taxon>
        <taxon>Dikarya</taxon>
        <taxon>Ascomycota</taxon>
        <taxon>Pezizomycotina</taxon>
        <taxon>Eurotiomycetes</taxon>
        <taxon>Eurotiomycetidae</taxon>
        <taxon>Eurotiales</taxon>
        <taxon>Aspergillaceae</taxon>
        <taxon>Penicillium</taxon>
    </lineage>
</organism>
<feature type="region of interest" description="Disordered" evidence="3">
    <location>
        <begin position="103"/>
        <end position="147"/>
    </location>
</feature>
<keyword evidence="2" id="KW-1015">Disulfide bond</keyword>
<dbReference type="Pfam" id="PF06766">
    <property type="entry name" value="Hydrophobin_2"/>
    <property type="match status" value="1"/>
</dbReference>
<dbReference type="AlphaFoldDB" id="A0A9W9QSW7"/>
<sequence>MYANNIVLFALGALTASASPLLQQRSSYTACASGMYERLQCCKENIVGVAAFECTAPSKEPASLDEFKSLCGAPAVSPLCCTVPIAGQDLLCMDPLPDMSSMMSGMGGSSGSSTGSSGMAMPSGSSGMGSTGLPSGGSGSTGLPSTR</sequence>
<comment type="caution">
    <text evidence="5">The sequence shown here is derived from an EMBL/GenBank/DDBJ whole genome shotgun (WGS) entry which is preliminary data.</text>
</comment>
<dbReference type="SUPFAM" id="SSF101751">
    <property type="entry name" value="Hydrophobin II, HfbII"/>
    <property type="match status" value="1"/>
</dbReference>
<feature type="signal peptide" evidence="4">
    <location>
        <begin position="1"/>
        <end position="18"/>
    </location>
</feature>
<accession>A0A9W9QSW7</accession>
<reference evidence="5" key="1">
    <citation type="submission" date="2022-12" db="EMBL/GenBank/DDBJ databases">
        <authorList>
            <person name="Petersen C."/>
        </authorList>
    </citation>
    <scope>NUCLEOTIDE SEQUENCE</scope>
    <source>
        <strain evidence="5">IBT 35673</strain>
    </source>
</reference>
<keyword evidence="4" id="KW-0732">Signal</keyword>
<evidence type="ECO:0000256" key="1">
    <source>
        <dbReference type="ARBA" id="ARBA00009576"/>
    </source>
</evidence>
<reference evidence="5" key="2">
    <citation type="journal article" date="2023" name="IMA Fungus">
        <title>Comparative genomic study of the Penicillium genus elucidates a diverse pangenome and 15 lateral gene transfer events.</title>
        <authorList>
            <person name="Petersen C."/>
            <person name="Sorensen T."/>
            <person name="Nielsen M.R."/>
            <person name="Sondergaard T.E."/>
            <person name="Sorensen J.L."/>
            <person name="Fitzpatrick D.A."/>
            <person name="Frisvad J.C."/>
            <person name="Nielsen K.L."/>
        </authorList>
    </citation>
    <scope>NUCLEOTIDE SEQUENCE</scope>
    <source>
        <strain evidence="5">IBT 35673</strain>
    </source>
</reference>
<proteinExistence type="inferred from homology"/>